<dbReference type="EMBL" id="CP000383">
    <property type="protein sequence ID" value="ABG58793.1"/>
    <property type="molecule type" value="Genomic_DNA"/>
</dbReference>
<evidence type="ECO:0000313" key="1">
    <source>
        <dbReference type="EMBL" id="ABG58793.1"/>
    </source>
</evidence>
<sequence>MKRYLVFILFSFIISVQGICGDNYIRINNPTTQYNYDNYVNLPMAISVVPNGFGSKIPVKARVNIVLPASMTWNTGYGANTTTSVVISPATFSSQTISFDCSNLYEGKSPQSTGFTFSVNNIYINTPTTPVCSNVNAQIVAKVSFYDADGVEIFPSDISSVTNTYAFTLLKQSTDIDILLYKYSDADYVNANDVFYVEFYYTSYSINPQLSDNISLESNLAIVKIEQIYDVESLPNENVPFTASSNVYSFSRDQSYNRRFFRVYIKPVTTVGTVDLTFKIKVTPVRVAGSCAEPGYEVSYNKSLTSLVDASALYTYPRIQFQSTYVYSNICQPDFNVNFSVDNIYNNALNTNSYIEILNDKNTEFTGLNILSPSLSQYVNRVVFKYCSSTTLLTKTKNSSGVFDFSTVDKKQIEKIYLYFDSGIPANDFLNLTLSLKSTAVANQCGETNRLVFNLRRKDTDALLSSKTIGVSFDQNIANTQAQIYVSPYGKTVSPGETYSYILQYNPGKDDTPQYKISFPKNNHFDFDRSIQPQFSIDGVVFKSLLQFKADYGQASLSYTYSGDLKKLIVTGVNLPPTLTGCQYTLKSIFVKIPVKVVSKPTNGTYWEYANLINNNNVDLSIGYPYYTNYNSDSKLNALLTASCDAGILNDTSITIKNNDAFSMQLTGENRSGNSYEQTQILFTLSLPRSDVDFDHSSLLANVYTDNDVFKTVLTAPSVVYISADNSEYTTIQPTSTKVRLSYTASLAAYEKIRIFLTFPGNKTYTNTVSMKFTFDIANLPVSSNLTNTYIGSKSDCEPISCSECITSFSPKAGKYVVSAWVKETFTGNSPGTYDHSGIKINFNNDAITNIPLFRPTGPVVDGWQRIEGVFEIPDIARNIQIVLVNEQTVEGIDVFFDDIRIHPFNSNMKSFVYDPSTQKLTAELDENNFATVYEYDDEGILIRVKKETERGVMTIKETRSNQSKVQSNKIK</sequence>
<dbReference type="RefSeq" id="WP_011584908.1">
    <property type="nucleotide sequence ID" value="NC_008255.1"/>
</dbReference>
<gene>
    <name evidence="1" type="ordered locus">CHU_1522</name>
</gene>
<reference evidence="1 2" key="1">
    <citation type="journal article" date="2007" name="Appl. Environ. Microbiol.">
        <title>Genome sequence of the cellulolytic gliding bacterium Cytophaga hutchinsonii.</title>
        <authorList>
            <person name="Xie G."/>
            <person name="Bruce D.C."/>
            <person name="Challacombe J.F."/>
            <person name="Chertkov O."/>
            <person name="Detter J.C."/>
            <person name="Gilna P."/>
            <person name="Han C.S."/>
            <person name="Lucas S."/>
            <person name="Misra M."/>
            <person name="Myers G.L."/>
            <person name="Richardson P."/>
            <person name="Tapia R."/>
            <person name="Thayer N."/>
            <person name="Thompson L.S."/>
            <person name="Brettin T.S."/>
            <person name="Henrissat B."/>
            <person name="Wilson D.B."/>
            <person name="McBride M.J."/>
        </authorList>
    </citation>
    <scope>NUCLEOTIDE SEQUENCE [LARGE SCALE GENOMIC DNA]</scope>
    <source>
        <strain evidence="2">ATCC 33406 / DSM 1761 / CIP 103989 / NBRC 15051 / NCIMB 9469 / D465</strain>
    </source>
</reference>
<evidence type="ECO:0000313" key="2">
    <source>
        <dbReference type="Proteomes" id="UP000001822"/>
    </source>
</evidence>
<dbReference type="OrthoDB" id="1488789at2"/>
<organism evidence="1 2">
    <name type="scientific">Cytophaga hutchinsonii (strain ATCC 33406 / DSM 1761 / CIP 103989 / NBRC 15051 / NCIMB 9469 / D465)</name>
    <dbReference type="NCBI Taxonomy" id="269798"/>
    <lineage>
        <taxon>Bacteria</taxon>
        <taxon>Pseudomonadati</taxon>
        <taxon>Bacteroidota</taxon>
        <taxon>Cytophagia</taxon>
        <taxon>Cytophagales</taxon>
        <taxon>Cytophagaceae</taxon>
        <taxon>Cytophaga</taxon>
    </lineage>
</organism>
<dbReference type="Gene3D" id="2.60.120.260">
    <property type="entry name" value="Galactose-binding domain-like"/>
    <property type="match status" value="1"/>
</dbReference>
<dbReference type="Proteomes" id="UP000001822">
    <property type="component" value="Chromosome"/>
</dbReference>
<dbReference type="KEGG" id="chu:CHU_1522"/>
<protein>
    <submittedName>
        <fullName evidence="1">Uncharacterized protein</fullName>
    </submittedName>
</protein>
<proteinExistence type="predicted"/>
<accession>A0A6N4SQY5</accession>
<name>A0A6N4SQY5_CYTH3</name>
<keyword evidence="2" id="KW-1185">Reference proteome</keyword>
<dbReference type="AlphaFoldDB" id="A0A6N4SQY5"/>